<reference evidence="2" key="1">
    <citation type="submission" date="2016-01" db="EMBL/GenBank/DDBJ databases">
        <title>Complete genome of Planococcus rifietoensis type strain M8.</title>
        <authorList>
            <person name="See-Too W.S."/>
        </authorList>
    </citation>
    <scope>NUCLEOTIDE SEQUENCE [LARGE SCALE GENOMIC DNA]</scope>
    <source>
        <strain evidence="2">M8</strain>
    </source>
</reference>
<evidence type="ECO:0000313" key="3">
    <source>
        <dbReference type="Proteomes" id="UP000067683"/>
    </source>
</evidence>
<feature type="transmembrane region" description="Helical" evidence="1">
    <location>
        <begin position="6"/>
        <end position="28"/>
    </location>
</feature>
<proteinExistence type="predicted"/>
<keyword evidence="1" id="KW-0472">Membrane</keyword>
<organism evidence="2 3">
    <name type="scientific">Planococcus rifietoensis</name>
    <dbReference type="NCBI Taxonomy" id="200991"/>
    <lineage>
        <taxon>Bacteria</taxon>
        <taxon>Bacillati</taxon>
        <taxon>Bacillota</taxon>
        <taxon>Bacilli</taxon>
        <taxon>Bacillales</taxon>
        <taxon>Caryophanaceae</taxon>
        <taxon>Planococcus</taxon>
    </lineage>
</organism>
<gene>
    <name evidence="2" type="ORF">AUC31_11515</name>
</gene>
<keyword evidence="3" id="KW-1185">Reference proteome</keyword>
<keyword evidence="1" id="KW-0812">Transmembrane</keyword>
<feature type="transmembrane region" description="Helical" evidence="1">
    <location>
        <begin position="40"/>
        <end position="62"/>
    </location>
</feature>
<dbReference type="KEGG" id="prt:AUC31_11515"/>
<evidence type="ECO:0000313" key="2">
    <source>
        <dbReference type="EMBL" id="ALS75785.1"/>
    </source>
</evidence>
<keyword evidence="1" id="KW-1133">Transmembrane helix</keyword>
<name>A0A0U2N614_9BACL</name>
<accession>A0A0U2N614</accession>
<protein>
    <submittedName>
        <fullName evidence="2">Uncharacterized protein</fullName>
    </submittedName>
</protein>
<evidence type="ECO:0000256" key="1">
    <source>
        <dbReference type="SAM" id="Phobius"/>
    </source>
</evidence>
<dbReference type="Proteomes" id="UP000067683">
    <property type="component" value="Chromosome"/>
</dbReference>
<dbReference type="EMBL" id="CP013659">
    <property type="protein sequence ID" value="ALS75785.1"/>
    <property type="molecule type" value="Genomic_DNA"/>
</dbReference>
<sequence>MTQSLISLLILGFIVITHILVWKWAAYIQEKYADDARKRRIAGCILFMSLAALFGLSALFLMQSSF</sequence>
<dbReference type="AlphaFoldDB" id="A0A0U2N614"/>